<dbReference type="Gene3D" id="2.160.10.10">
    <property type="entry name" value="Hexapeptide repeat proteins"/>
    <property type="match status" value="1"/>
</dbReference>
<feature type="compositionally biased region" description="Basic residues" evidence="4">
    <location>
        <begin position="195"/>
        <end position="204"/>
    </location>
</feature>
<dbReference type="CDD" id="cd00067">
    <property type="entry name" value="GAL4"/>
    <property type="match status" value="1"/>
</dbReference>
<dbReference type="InterPro" id="IPR011004">
    <property type="entry name" value="Trimer_LpxA-like_sf"/>
</dbReference>
<comment type="similarity">
    <text evidence="1">Belongs to the transferase hexapeptide repeat family.</text>
</comment>
<dbReference type="OrthoDB" id="25818at2759"/>
<feature type="domain" description="Zn(2)-C6 fungal-type" evidence="6">
    <location>
        <begin position="209"/>
        <end position="237"/>
    </location>
</feature>
<name>A0A136J261_9PEZI</name>
<evidence type="ECO:0000313" key="8">
    <source>
        <dbReference type="Proteomes" id="UP000070501"/>
    </source>
</evidence>
<evidence type="ECO:0000256" key="2">
    <source>
        <dbReference type="ARBA" id="ARBA00022679"/>
    </source>
</evidence>
<feature type="region of interest" description="Disordered" evidence="4">
    <location>
        <begin position="387"/>
        <end position="428"/>
    </location>
</feature>
<dbReference type="STRING" id="196109.A0A136J261"/>
<evidence type="ECO:0000259" key="5">
    <source>
        <dbReference type="PROSITE" id="PS50006"/>
    </source>
</evidence>
<dbReference type="EMBL" id="KQ964251">
    <property type="protein sequence ID" value="KXJ91173.1"/>
    <property type="molecule type" value="Genomic_DNA"/>
</dbReference>
<reference evidence="8" key="1">
    <citation type="submission" date="2016-02" db="EMBL/GenBank/DDBJ databases">
        <title>Draft genome sequence of Microdochium bolleyi, a fungal endophyte of beachgrass.</title>
        <authorList>
            <consortium name="DOE Joint Genome Institute"/>
            <person name="David A.S."/>
            <person name="May G."/>
            <person name="Haridas S."/>
            <person name="Lim J."/>
            <person name="Wang M."/>
            <person name="Labutti K."/>
            <person name="Lipzen A."/>
            <person name="Barry K."/>
            <person name="Grigoriev I.V."/>
        </authorList>
    </citation>
    <scope>NUCLEOTIDE SEQUENCE [LARGE SCALE GENOMIC DNA]</scope>
    <source>
        <strain evidence="8">J235TASD1</strain>
    </source>
</reference>
<dbReference type="PANTHER" id="PTHR23416:SF76">
    <property type="entry name" value="ZN(II)2CYS6 TRANSCRIPTION FACTOR (EUROFUNG)"/>
    <property type="match status" value="1"/>
</dbReference>
<feature type="region of interest" description="Disordered" evidence="4">
    <location>
        <begin position="1"/>
        <end position="204"/>
    </location>
</feature>
<dbReference type="Pfam" id="PF12464">
    <property type="entry name" value="Mac"/>
    <property type="match status" value="1"/>
</dbReference>
<gene>
    <name evidence="7" type="ORF">Micbo1qcDRAFT_69878</name>
</gene>
<dbReference type="InterPro" id="IPR051159">
    <property type="entry name" value="Hexapeptide_acetyltransf"/>
</dbReference>
<feature type="domain" description="FHA" evidence="5">
    <location>
        <begin position="546"/>
        <end position="618"/>
    </location>
</feature>
<dbReference type="AlphaFoldDB" id="A0A136J261"/>
<dbReference type="PROSITE" id="PS00463">
    <property type="entry name" value="ZN2_CY6_FUNGAL_1"/>
    <property type="match status" value="1"/>
</dbReference>
<dbReference type="InterPro" id="IPR001451">
    <property type="entry name" value="Hexapep"/>
</dbReference>
<feature type="compositionally biased region" description="Acidic residues" evidence="4">
    <location>
        <begin position="161"/>
        <end position="173"/>
    </location>
</feature>
<dbReference type="PANTHER" id="PTHR23416">
    <property type="entry name" value="SIALIC ACID SYNTHASE-RELATED"/>
    <property type="match status" value="1"/>
</dbReference>
<feature type="compositionally biased region" description="Basic and acidic residues" evidence="4">
    <location>
        <begin position="121"/>
        <end position="133"/>
    </location>
</feature>
<dbReference type="InterPro" id="IPR024688">
    <property type="entry name" value="Mac_dom"/>
</dbReference>
<sequence>MTTFTALNGGDSRSSAGHTEKLPSPHRLQLGKIDGSVSSRHGPTSPDRAYGQYLYSGDPETEFSVKRKRSDSPDGARNPDGHRKSHARGNSRTVHFGSADPTEARRADDGARARQAWNARDSADEQSPHERRPGSASVPRTQLNDRGRDVVQEEDTIHVEDLDDTVSSPEDDGSMMAYGGSNDQDRNDTSLHSNPSKRKRNFSHRTKTGCYTCRRRKKKCDETKPECTNCNRGGFVCHGYGHPNGGRGYKEETKPAAIPLESKDPSYVPPGAYGMPQQQTTYTPHPPVKRNSLPGFRGPTLQTNFPSDRPAPAQVLDERPTTIPTTSVTSPEGKIKPVSAFTQAANAYATPISAVSKSTTLKTPASAMAPPSATDFPRVASLHDVPQTAEPKTAHPDTPRRDDLWPSTLPRMNTLSPNGHLAPASSAYAPSPLAMTHSLQARTRTQKEEMLAGQRYLPTDEELRLERQRCSAACWRFNNAMNPVAGVSHLEKMRLLGDILDPKENINLAAHQVSPVTSRGRMGVDVVVEAPFTCDYGYNIRLGNNVFIGRNCTILDPCEVSIGNNCYIGPNVSIYGAALSTDPSQRHGSRSTQTGQRVYIEDDVWIGGGVTILPGRRIGRGATIGAGSIVTRDVAAFTVAAGNPIRIIRNSTA</sequence>
<dbReference type="Pfam" id="PF00132">
    <property type="entry name" value="Hexapep"/>
    <property type="match status" value="2"/>
</dbReference>
<dbReference type="PROSITE" id="PS50006">
    <property type="entry name" value="FHA_DOMAIN"/>
    <property type="match status" value="1"/>
</dbReference>
<dbReference type="GO" id="GO:0016407">
    <property type="term" value="F:acetyltransferase activity"/>
    <property type="evidence" value="ECO:0007669"/>
    <property type="project" value="InterPro"/>
</dbReference>
<proteinExistence type="inferred from homology"/>
<feature type="compositionally biased region" description="Basic and acidic residues" evidence="4">
    <location>
        <begin position="70"/>
        <end position="82"/>
    </location>
</feature>
<dbReference type="PROSITE" id="PS50048">
    <property type="entry name" value="ZN2_CY6_FUNGAL_2"/>
    <property type="match status" value="1"/>
</dbReference>
<dbReference type="Proteomes" id="UP000070501">
    <property type="component" value="Unassembled WGS sequence"/>
</dbReference>
<dbReference type="GO" id="GO:0008374">
    <property type="term" value="F:O-acyltransferase activity"/>
    <property type="evidence" value="ECO:0007669"/>
    <property type="project" value="TreeGrafter"/>
</dbReference>
<dbReference type="InParanoid" id="A0A136J261"/>
<dbReference type="InterPro" id="IPR001138">
    <property type="entry name" value="Zn2Cys6_DnaBD"/>
</dbReference>
<evidence type="ECO:0000256" key="1">
    <source>
        <dbReference type="ARBA" id="ARBA00007274"/>
    </source>
</evidence>
<dbReference type="CDD" id="cd03357">
    <property type="entry name" value="LbH_MAT_GAT"/>
    <property type="match status" value="1"/>
</dbReference>
<feature type="compositionally biased region" description="Basic and acidic residues" evidence="4">
    <location>
        <begin position="102"/>
        <end position="112"/>
    </location>
</feature>
<keyword evidence="3" id="KW-0539">Nucleus</keyword>
<dbReference type="InterPro" id="IPR036864">
    <property type="entry name" value="Zn2-C6_fun-type_DNA-bd_sf"/>
</dbReference>
<evidence type="ECO:0000256" key="4">
    <source>
        <dbReference type="SAM" id="MobiDB-lite"/>
    </source>
</evidence>
<keyword evidence="2" id="KW-0808">Transferase</keyword>
<dbReference type="SUPFAM" id="SSF51161">
    <property type="entry name" value="Trimeric LpxA-like enzymes"/>
    <property type="match status" value="1"/>
</dbReference>
<protein>
    <submittedName>
        <fullName evidence="7">Trimeric LpxA-like protein</fullName>
    </submittedName>
</protein>
<feature type="compositionally biased region" description="Basic and acidic residues" evidence="4">
    <location>
        <begin position="143"/>
        <end position="160"/>
    </location>
</feature>
<dbReference type="SMART" id="SM00066">
    <property type="entry name" value="GAL4"/>
    <property type="match status" value="1"/>
</dbReference>
<evidence type="ECO:0000313" key="7">
    <source>
        <dbReference type="EMBL" id="KXJ91173.1"/>
    </source>
</evidence>
<evidence type="ECO:0000256" key="3">
    <source>
        <dbReference type="ARBA" id="ARBA00023242"/>
    </source>
</evidence>
<feature type="compositionally biased region" description="Polar residues" evidence="4">
    <location>
        <begin position="1"/>
        <end position="17"/>
    </location>
</feature>
<dbReference type="SUPFAM" id="SSF57701">
    <property type="entry name" value="Zn2/Cys6 DNA-binding domain"/>
    <property type="match status" value="1"/>
</dbReference>
<dbReference type="InterPro" id="IPR000253">
    <property type="entry name" value="FHA_dom"/>
</dbReference>
<feature type="compositionally biased region" description="Basic and acidic residues" evidence="4">
    <location>
        <begin position="392"/>
        <end position="404"/>
    </location>
</feature>
<accession>A0A136J261</accession>
<dbReference type="SMART" id="SM01266">
    <property type="entry name" value="Mac"/>
    <property type="match status" value="1"/>
</dbReference>
<dbReference type="GO" id="GO:0008270">
    <property type="term" value="F:zinc ion binding"/>
    <property type="evidence" value="ECO:0007669"/>
    <property type="project" value="InterPro"/>
</dbReference>
<keyword evidence="8" id="KW-1185">Reference proteome</keyword>
<evidence type="ECO:0000259" key="6">
    <source>
        <dbReference type="PROSITE" id="PS50048"/>
    </source>
</evidence>
<dbReference type="Pfam" id="PF00172">
    <property type="entry name" value="Zn_clus"/>
    <property type="match status" value="1"/>
</dbReference>
<dbReference type="Gene3D" id="4.10.240.10">
    <property type="entry name" value="Zn(2)-C6 fungal-type DNA-binding domain"/>
    <property type="match status" value="1"/>
</dbReference>
<dbReference type="GO" id="GO:0000981">
    <property type="term" value="F:DNA-binding transcription factor activity, RNA polymerase II-specific"/>
    <property type="evidence" value="ECO:0007669"/>
    <property type="project" value="InterPro"/>
</dbReference>
<organism evidence="7 8">
    <name type="scientific">Microdochium bolleyi</name>
    <dbReference type="NCBI Taxonomy" id="196109"/>
    <lineage>
        <taxon>Eukaryota</taxon>
        <taxon>Fungi</taxon>
        <taxon>Dikarya</taxon>
        <taxon>Ascomycota</taxon>
        <taxon>Pezizomycotina</taxon>
        <taxon>Sordariomycetes</taxon>
        <taxon>Xylariomycetidae</taxon>
        <taxon>Xylariales</taxon>
        <taxon>Microdochiaceae</taxon>
        <taxon>Microdochium</taxon>
    </lineage>
</organism>